<keyword evidence="2" id="KW-1185">Reference proteome</keyword>
<accession>A0A8X6RU12</accession>
<comment type="caution">
    <text evidence="1">The sequence shown here is derived from an EMBL/GenBank/DDBJ whole genome shotgun (WGS) entry which is preliminary data.</text>
</comment>
<name>A0A8X6RU12_TRICX</name>
<proteinExistence type="predicted"/>
<reference evidence="1" key="1">
    <citation type="submission" date="2020-08" db="EMBL/GenBank/DDBJ databases">
        <title>Multicomponent nature underlies the extraordinary mechanical properties of spider dragline silk.</title>
        <authorList>
            <person name="Kono N."/>
            <person name="Nakamura H."/>
            <person name="Mori M."/>
            <person name="Yoshida Y."/>
            <person name="Ohtoshi R."/>
            <person name="Malay A.D."/>
            <person name="Moran D.A.P."/>
            <person name="Tomita M."/>
            <person name="Numata K."/>
            <person name="Arakawa K."/>
        </authorList>
    </citation>
    <scope>NUCLEOTIDE SEQUENCE</scope>
</reference>
<dbReference type="EMBL" id="BMAU01021218">
    <property type="protein sequence ID" value="GFY00211.1"/>
    <property type="molecule type" value="Genomic_DNA"/>
</dbReference>
<evidence type="ECO:0000313" key="1">
    <source>
        <dbReference type="EMBL" id="GFY00211.1"/>
    </source>
</evidence>
<protein>
    <submittedName>
        <fullName evidence="1">Uncharacterized protein</fullName>
    </submittedName>
</protein>
<dbReference type="AlphaFoldDB" id="A0A8X6RU12"/>
<organism evidence="1 2">
    <name type="scientific">Trichonephila clavipes</name>
    <name type="common">Golden silk orbweaver</name>
    <name type="synonym">Nephila clavipes</name>
    <dbReference type="NCBI Taxonomy" id="2585209"/>
    <lineage>
        <taxon>Eukaryota</taxon>
        <taxon>Metazoa</taxon>
        <taxon>Ecdysozoa</taxon>
        <taxon>Arthropoda</taxon>
        <taxon>Chelicerata</taxon>
        <taxon>Arachnida</taxon>
        <taxon>Araneae</taxon>
        <taxon>Araneomorphae</taxon>
        <taxon>Entelegynae</taxon>
        <taxon>Araneoidea</taxon>
        <taxon>Nephilidae</taxon>
        <taxon>Trichonephila</taxon>
    </lineage>
</organism>
<evidence type="ECO:0000313" key="2">
    <source>
        <dbReference type="Proteomes" id="UP000887159"/>
    </source>
</evidence>
<gene>
    <name evidence="1" type="ORF">TNCV_4664631</name>
</gene>
<dbReference type="Proteomes" id="UP000887159">
    <property type="component" value="Unassembled WGS sequence"/>
</dbReference>
<sequence>MYSIIEEKFRFVCDFNSSQAEYLGFDEKYNLYTGYFIQQFQPLHKRNFHAEFKPLHRLNEVSKKWRSVSFTDAFVHCPDFGSNRNFIDRGIAPIICGRHQGVQDVCLSSILF</sequence>